<sequence>MEKDCAAFGIRSDLGVVLPLLQIIKAVTVDIRRPAKPYRKWQNPAPLELLSRGEQREAEFRRCLLQDDGDDKYIGNRKDTKGFTRKSVAVRPQPLFANYFTASICDNGVALALDVRCSAKHNHCRRLIGKSSPGTFHPAEGVGAHNSLSPLERETSIDEQSRSIKSL</sequence>
<reference evidence="1 3" key="1">
    <citation type="journal article" date="2008" name="Science">
        <title>The Physcomitrella genome reveals evolutionary insights into the conquest of land by plants.</title>
        <authorList>
            <person name="Rensing S."/>
            <person name="Lang D."/>
            <person name="Zimmer A."/>
            <person name="Terry A."/>
            <person name="Salamov A."/>
            <person name="Shapiro H."/>
            <person name="Nishiyama T."/>
            <person name="Perroud P.-F."/>
            <person name="Lindquist E."/>
            <person name="Kamisugi Y."/>
            <person name="Tanahashi T."/>
            <person name="Sakakibara K."/>
            <person name="Fujita T."/>
            <person name="Oishi K."/>
            <person name="Shin-I T."/>
            <person name="Kuroki Y."/>
            <person name="Toyoda A."/>
            <person name="Suzuki Y."/>
            <person name="Hashimoto A."/>
            <person name="Yamaguchi K."/>
            <person name="Sugano A."/>
            <person name="Kohara Y."/>
            <person name="Fujiyama A."/>
            <person name="Anterola A."/>
            <person name="Aoki S."/>
            <person name="Ashton N."/>
            <person name="Barbazuk W.B."/>
            <person name="Barker E."/>
            <person name="Bennetzen J."/>
            <person name="Bezanilla M."/>
            <person name="Blankenship R."/>
            <person name="Cho S.H."/>
            <person name="Dutcher S."/>
            <person name="Estelle M."/>
            <person name="Fawcett J.A."/>
            <person name="Gundlach H."/>
            <person name="Hanada K."/>
            <person name="Heyl A."/>
            <person name="Hicks K.A."/>
            <person name="Hugh J."/>
            <person name="Lohr M."/>
            <person name="Mayer K."/>
            <person name="Melkozernov A."/>
            <person name="Murata T."/>
            <person name="Nelson D."/>
            <person name="Pils B."/>
            <person name="Prigge M."/>
            <person name="Reiss B."/>
            <person name="Renner T."/>
            <person name="Rombauts S."/>
            <person name="Rushton P."/>
            <person name="Sanderfoot A."/>
            <person name="Schween G."/>
            <person name="Shiu S.-H."/>
            <person name="Stueber K."/>
            <person name="Theodoulou F.L."/>
            <person name="Tu H."/>
            <person name="Van de Peer Y."/>
            <person name="Verrier P.J."/>
            <person name="Waters E."/>
            <person name="Wood A."/>
            <person name="Yang L."/>
            <person name="Cove D."/>
            <person name="Cuming A."/>
            <person name="Hasebe M."/>
            <person name="Lucas S."/>
            <person name="Mishler D.B."/>
            <person name="Reski R."/>
            <person name="Grigoriev I."/>
            <person name="Quatrano R.S."/>
            <person name="Boore J.L."/>
        </authorList>
    </citation>
    <scope>NUCLEOTIDE SEQUENCE [LARGE SCALE GENOMIC DNA]</scope>
    <source>
        <strain evidence="2 3">cv. Gransden 2004</strain>
    </source>
</reference>
<reference evidence="1 3" key="2">
    <citation type="journal article" date="2018" name="Plant J.">
        <title>The Physcomitrella patens chromosome-scale assembly reveals moss genome structure and evolution.</title>
        <authorList>
            <person name="Lang D."/>
            <person name="Ullrich K.K."/>
            <person name="Murat F."/>
            <person name="Fuchs J."/>
            <person name="Jenkins J."/>
            <person name="Haas F.B."/>
            <person name="Piednoel M."/>
            <person name="Gundlach H."/>
            <person name="Van Bel M."/>
            <person name="Meyberg R."/>
            <person name="Vives C."/>
            <person name="Morata J."/>
            <person name="Symeonidi A."/>
            <person name="Hiss M."/>
            <person name="Muchero W."/>
            <person name="Kamisugi Y."/>
            <person name="Saleh O."/>
            <person name="Blanc G."/>
            <person name="Decker E.L."/>
            <person name="van Gessel N."/>
            <person name="Grimwood J."/>
            <person name="Hayes R.D."/>
            <person name="Graham S.W."/>
            <person name="Gunter L.E."/>
            <person name="McDaniel S.F."/>
            <person name="Hoernstein S.N.W."/>
            <person name="Larsson A."/>
            <person name="Li F.W."/>
            <person name="Perroud P.F."/>
            <person name="Phillips J."/>
            <person name="Ranjan P."/>
            <person name="Rokshar D.S."/>
            <person name="Rothfels C.J."/>
            <person name="Schneider L."/>
            <person name="Shu S."/>
            <person name="Stevenson D.W."/>
            <person name="Thummler F."/>
            <person name="Tillich M."/>
            <person name="Villarreal Aguilar J.C."/>
            <person name="Widiez T."/>
            <person name="Wong G.K."/>
            <person name="Wymore A."/>
            <person name="Zhang Y."/>
            <person name="Zimmer A.D."/>
            <person name="Quatrano R.S."/>
            <person name="Mayer K.F.X."/>
            <person name="Goodstein D."/>
            <person name="Casacuberta J.M."/>
            <person name="Vandepoele K."/>
            <person name="Reski R."/>
            <person name="Cuming A.C."/>
            <person name="Tuskan G.A."/>
            <person name="Maumus F."/>
            <person name="Salse J."/>
            <person name="Schmutz J."/>
            <person name="Rensing S.A."/>
        </authorList>
    </citation>
    <scope>NUCLEOTIDE SEQUENCE [LARGE SCALE GENOMIC DNA]</scope>
    <source>
        <strain evidence="2 3">cv. Gransden 2004</strain>
    </source>
</reference>
<dbReference type="AlphaFoldDB" id="A0A2K1K6Q4"/>
<dbReference type="EnsemblPlants" id="Pp3c8_10070V3.2">
    <property type="protein sequence ID" value="Pp3c8_10070V3.2"/>
    <property type="gene ID" value="Pp3c8_10070"/>
</dbReference>
<dbReference type="Proteomes" id="UP000006727">
    <property type="component" value="Chromosome 8"/>
</dbReference>
<dbReference type="Gramene" id="Pp3c8_10070V3.1">
    <property type="protein sequence ID" value="Pp3c8_10070V3.1"/>
    <property type="gene ID" value="Pp3c8_10070"/>
</dbReference>
<dbReference type="EMBL" id="ABEU02000008">
    <property type="protein sequence ID" value="PNR49456.1"/>
    <property type="molecule type" value="Genomic_DNA"/>
</dbReference>
<dbReference type="PaxDb" id="3218-PP1S8_294V6.1"/>
<dbReference type="InParanoid" id="A0A2K1K6Q4"/>
<dbReference type="EnsemblPlants" id="Pp3c8_10070V3.1">
    <property type="protein sequence ID" value="Pp3c8_10070V3.1"/>
    <property type="gene ID" value="Pp3c8_10070"/>
</dbReference>
<gene>
    <name evidence="1" type="ORF">PHYPA_011352</name>
</gene>
<accession>A0A2K1K6Q4</accession>
<dbReference type="Gramene" id="Pp3c8_10070V3.2">
    <property type="protein sequence ID" value="Pp3c8_10070V3.2"/>
    <property type="gene ID" value="Pp3c8_10070"/>
</dbReference>
<reference evidence="2" key="3">
    <citation type="submission" date="2020-12" db="UniProtKB">
        <authorList>
            <consortium name="EnsemblPlants"/>
        </authorList>
    </citation>
    <scope>IDENTIFICATION</scope>
</reference>
<name>A0A2K1K6Q4_PHYPA</name>
<evidence type="ECO:0000313" key="3">
    <source>
        <dbReference type="Proteomes" id="UP000006727"/>
    </source>
</evidence>
<evidence type="ECO:0000313" key="1">
    <source>
        <dbReference type="EMBL" id="PNR49456.1"/>
    </source>
</evidence>
<protein>
    <submittedName>
        <fullName evidence="1 2">Uncharacterized protein</fullName>
    </submittedName>
</protein>
<organism evidence="1">
    <name type="scientific">Physcomitrium patens</name>
    <name type="common">Spreading-leaved earth moss</name>
    <name type="synonym">Physcomitrella patens</name>
    <dbReference type="NCBI Taxonomy" id="3218"/>
    <lineage>
        <taxon>Eukaryota</taxon>
        <taxon>Viridiplantae</taxon>
        <taxon>Streptophyta</taxon>
        <taxon>Embryophyta</taxon>
        <taxon>Bryophyta</taxon>
        <taxon>Bryophytina</taxon>
        <taxon>Bryopsida</taxon>
        <taxon>Funariidae</taxon>
        <taxon>Funariales</taxon>
        <taxon>Funariaceae</taxon>
        <taxon>Physcomitrium</taxon>
    </lineage>
</organism>
<proteinExistence type="predicted"/>
<evidence type="ECO:0000313" key="2">
    <source>
        <dbReference type="EnsemblPlants" id="Pp3c8_10070V3.1"/>
    </source>
</evidence>
<keyword evidence="3" id="KW-1185">Reference proteome</keyword>